<dbReference type="InterPro" id="IPR015421">
    <property type="entry name" value="PyrdxlP-dep_Trfase_major"/>
</dbReference>
<keyword evidence="3 6" id="KW-0032">Aminotransferase</keyword>
<comment type="similarity">
    <text evidence="2 6">Belongs to the class-I pyridoxal-phosphate-dependent aminotransferase family.</text>
</comment>
<dbReference type="NCBIfam" id="NF005817">
    <property type="entry name" value="PRK07683.1"/>
    <property type="match status" value="1"/>
</dbReference>
<name>A0ABR5ADM7_9BACL</name>
<evidence type="ECO:0000256" key="1">
    <source>
        <dbReference type="ARBA" id="ARBA00001933"/>
    </source>
</evidence>
<dbReference type="Gene3D" id="3.40.640.10">
    <property type="entry name" value="Type I PLP-dependent aspartate aminotransferase-like (Major domain)"/>
    <property type="match status" value="1"/>
</dbReference>
<dbReference type="EC" id="2.6.1.-" evidence="6"/>
<feature type="domain" description="Aminotransferase class I/classII large" evidence="7">
    <location>
        <begin position="29"/>
        <end position="376"/>
    </location>
</feature>
<dbReference type="InterPro" id="IPR015422">
    <property type="entry name" value="PyrdxlP-dep_Trfase_small"/>
</dbReference>
<evidence type="ECO:0000256" key="4">
    <source>
        <dbReference type="ARBA" id="ARBA00022679"/>
    </source>
</evidence>
<protein>
    <recommendedName>
        <fullName evidence="6">Aminotransferase</fullName>
        <ecNumber evidence="6">2.6.1.-</ecNumber>
    </recommendedName>
</protein>
<dbReference type="PANTHER" id="PTHR46383">
    <property type="entry name" value="ASPARTATE AMINOTRANSFERASE"/>
    <property type="match status" value="1"/>
</dbReference>
<evidence type="ECO:0000256" key="2">
    <source>
        <dbReference type="ARBA" id="ARBA00007441"/>
    </source>
</evidence>
<organism evidence="8 9">
    <name type="scientific">Gordoniibacillus kamchatkensis</name>
    <dbReference type="NCBI Taxonomy" id="1590651"/>
    <lineage>
        <taxon>Bacteria</taxon>
        <taxon>Bacillati</taxon>
        <taxon>Bacillota</taxon>
        <taxon>Bacilli</taxon>
        <taxon>Bacillales</taxon>
        <taxon>Paenibacillaceae</taxon>
        <taxon>Gordoniibacillus</taxon>
    </lineage>
</organism>
<dbReference type="Pfam" id="PF00155">
    <property type="entry name" value="Aminotran_1_2"/>
    <property type="match status" value="1"/>
</dbReference>
<gene>
    <name evidence="8" type="ORF">SD70_22155</name>
</gene>
<accession>A0ABR5ADM7</accession>
<comment type="cofactor">
    <cofactor evidence="1 6">
        <name>pyridoxal 5'-phosphate</name>
        <dbReference type="ChEBI" id="CHEBI:597326"/>
    </cofactor>
</comment>
<proteinExistence type="inferred from homology"/>
<reference evidence="8 9" key="1">
    <citation type="submission" date="2014-12" db="EMBL/GenBank/DDBJ databases">
        <title>Draft genome sequence of Paenibacillus kamchatkensis strain B-2647.</title>
        <authorList>
            <person name="Karlyshev A.V."/>
            <person name="Kudryashova E.B."/>
        </authorList>
    </citation>
    <scope>NUCLEOTIDE SEQUENCE [LARGE SCALE GENOMIC DNA]</scope>
    <source>
        <strain evidence="8 9">VKM B-2647</strain>
    </source>
</reference>
<dbReference type="PROSITE" id="PS00105">
    <property type="entry name" value="AA_TRANSFER_CLASS_1"/>
    <property type="match status" value="1"/>
</dbReference>
<dbReference type="EMBL" id="JXAK01000043">
    <property type="protein sequence ID" value="KIL39133.1"/>
    <property type="molecule type" value="Genomic_DNA"/>
</dbReference>
<comment type="caution">
    <text evidence="8">The sequence shown here is derived from an EMBL/GenBank/DDBJ whole genome shotgun (WGS) entry which is preliminary data.</text>
</comment>
<dbReference type="SUPFAM" id="SSF53383">
    <property type="entry name" value="PLP-dependent transferases"/>
    <property type="match status" value="1"/>
</dbReference>
<dbReference type="InterPro" id="IPR015424">
    <property type="entry name" value="PyrdxlP-dep_Trfase"/>
</dbReference>
<dbReference type="InterPro" id="IPR004838">
    <property type="entry name" value="NHTrfase_class1_PyrdxlP-BS"/>
</dbReference>
<dbReference type="InterPro" id="IPR004839">
    <property type="entry name" value="Aminotransferase_I/II_large"/>
</dbReference>
<keyword evidence="5" id="KW-0663">Pyridoxal phosphate</keyword>
<sequence>MEHLINKQVLDIQVSNIRKFSEMAAKYDDVITFAIGQPDFATPEHVKASGKLAIDRNRTEYTTNAGLPELRQAAARFVSHKYGLNYIPDHEIIVTTGASQGIDIAFRTILSEGDEVILPSPVYPGYEPLIKLCGAIPVYFDTTEDQFRINPDRLKNAITTKTRCIVIPSPNPTGITFDAESLERLAESLQDKEIFLLSDEIYSELTYEGRHHSIAAVPSMREKTIVINGLSKSHSMTGWRIGLTFAPAYLTKQMIKVHQYSATCASSISQHAAIEALTTGMDDALSMKDVYRKKRDYAYGRLTAMGFDAHMPNGAFYIFPSVKKFNASSFDFSVDLLQQEHVAVVPGVAFSPYGEGFVRISYACSMDDLKTGLDRIERYVRSLD</sequence>
<evidence type="ECO:0000256" key="5">
    <source>
        <dbReference type="ARBA" id="ARBA00022898"/>
    </source>
</evidence>
<dbReference type="PANTHER" id="PTHR46383:SF4">
    <property type="entry name" value="AMINOTRANSFERASE"/>
    <property type="match status" value="1"/>
</dbReference>
<evidence type="ECO:0000259" key="7">
    <source>
        <dbReference type="Pfam" id="PF00155"/>
    </source>
</evidence>
<dbReference type="RefSeq" id="WP_041049776.1">
    <property type="nucleotide sequence ID" value="NZ_JXAK01000043.1"/>
</dbReference>
<dbReference type="GO" id="GO:0008483">
    <property type="term" value="F:transaminase activity"/>
    <property type="evidence" value="ECO:0007669"/>
    <property type="project" value="UniProtKB-KW"/>
</dbReference>
<keyword evidence="4 6" id="KW-0808">Transferase</keyword>
<evidence type="ECO:0000313" key="8">
    <source>
        <dbReference type="EMBL" id="KIL39133.1"/>
    </source>
</evidence>
<dbReference type="InterPro" id="IPR050596">
    <property type="entry name" value="AspAT/PAT-like"/>
</dbReference>
<evidence type="ECO:0000256" key="6">
    <source>
        <dbReference type="RuleBase" id="RU000481"/>
    </source>
</evidence>
<dbReference type="Gene3D" id="3.90.1150.10">
    <property type="entry name" value="Aspartate Aminotransferase, domain 1"/>
    <property type="match status" value="1"/>
</dbReference>
<dbReference type="Proteomes" id="UP000031967">
    <property type="component" value="Unassembled WGS sequence"/>
</dbReference>
<evidence type="ECO:0000256" key="3">
    <source>
        <dbReference type="ARBA" id="ARBA00022576"/>
    </source>
</evidence>
<evidence type="ECO:0000313" key="9">
    <source>
        <dbReference type="Proteomes" id="UP000031967"/>
    </source>
</evidence>
<keyword evidence="9" id="KW-1185">Reference proteome</keyword>
<dbReference type="CDD" id="cd00609">
    <property type="entry name" value="AAT_like"/>
    <property type="match status" value="1"/>
</dbReference>